<proteinExistence type="predicted"/>
<evidence type="ECO:0000313" key="2">
    <source>
        <dbReference type="Proteomes" id="UP000327493"/>
    </source>
</evidence>
<accession>A0A5J5DBH8</accession>
<reference evidence="1 2" key="1">
    <citation type="submission" date="2019-08" db="EMBL/GenBank/DDBJ databases">
        <title>A chromosome-level genome assembly, high-density linkage maps, and genome scans reveal the genomic architecture of hybrid incompatibilities underlying speciation via character displacement in darters (Percidae: Etheostominae).</title>
        <authorList>
            <person name="Moran R.L."/>
            <person name="Catchen J.M."/>
            <person name="Fuller R.C."/>
        </authorList>
    </citation>
    <scope>NUCLEOTIDE SEQUENCE [LARGE SCALE GENOMIC DNA]</scope>
    <source>
        <strain evidence="1">EspeVRDwgs_2016</strain>
        <tissue evidence="1">Muscle</tissue>
    </source>
</reference>
<sequence length="291" mass="32017">MSAVLIDKVSPSVEHPAVMEGHEGVSGCGGRVLCVLTVCVFQRGKLVLPQHLVHNKCPVGHTQQHISIQANAAKSGQWYLVLLALGIHIWDLLLGHVVLKLWLVLPVFKTRPVPSHTPKHLPGHRLHPAVHLFLFATSGRLHGLLEKPVDLLKVHPLEVKGQLGLLLRAQLFPKLQEVRLAGFSQPHGESASVRVHDEQFASHPDYTSCYVKLDVAQAPVTSSSVLVIYLCFCDQVVLCQLTEMKKLFDGIKKDLKFKTAGPGKKLTEDTRQITNFTFNRCNSAGASRSAS</sequence>
<keyword evidence="2" id="KW-1185">Reference proteome</keyword>
<evidence type="ECO:0000313" key="1">
    <source>
        <dbReference type="EMBL" id="KAA8590046.1"/>
    </source>
</evidence>
<name>A0A5J5DBH8_9PERO</name>
<comment type="caution">
    <text evidence="1">The sequence shown here is derived from an EMBL/GenBank/DDBJ whole genome shotgun (WGS) entry which is preliminary data.</text>
</comment>
<protein>
    <submittedName>
        <fullName evidence="1">Uncharacterized protein</fullName>
    </submittedName>
</protein>
<gene>
    <name evidence="1" type="ORF">FQN60_013411</name>
</gene>
<dbReference type="EMBL" id="VOFY01000009">
    <property type="protein sequence ID" value="KAA8590046.1"/>
    <property type="molecule type" value="Genomic_DNA"/>
</dbReference>
<dbReference type="AlphaFoldDB" id="A0A5J5DBH8"/>
<organism evidence="1 2">
    <name type="scientific">Etheostoma spectabile</name>
    <name type="common">orangethroat darter</name>
    <dbReference type="NCBI Taxonomy" id="54343"/>
    <lineage>
        <taxon>Eukaryota</taxon>
        <taxon>Metazoa</taxon>
        <taxon>Chordata</taxon>
        <taxon>Craniata</taxon>
        <taxon>Vertebrata</taxon>
        <taxon>Euteleostomi</taxon>
        <taxon>Actinopterygii</taxon>
        <taxon>Neopterygii</taxon>
        <taxon>Teleostei</taxon>
        <taxon>Neoteleostei</taxon>
        <taxon>Acanthomorphata</taxon>
        <taxon>Eupercaria</taxon>
        <taxon>Perciformes</taxon>
        <taxon>Percoidei</taxon>
        <taxon>Percidae</taxon>
        <taxon>Etheostomatinae</taxon>
        <taxon>Etheostoma</taxon>
    </lineage>
</organism>
<dbReference type="Proteomes" id="UP000327493">
    <property type="component" value="Chromosome 9"/>
</dbReference>